<name>A0AAN9S9Y7_PSOTE</name>
<dbReference type="SUPFAM" id="SSF49777">
    <property type="entry name" value="PEBP-like"/>
    <property type="match status" value="1"/>
</dbReference>
<dbReference type="PANTHER" id="PTHR30289">
    <property type="entry name" value="UNCHARACTERIZED PROTEIN YBCL-RELATED"/>
    <property type="match status" value="1"/>
</dbReference>
<dbReference type="EMBL" id="JAYMYS010000006">
    <property type="protein sequence ID" value="KAK7390339.1"/>
    <property type="molecule type" value="Genomic_DNA"/>
</dbReference>
<dbReference type="CDD" id="cd00865">
    <property type="entry name" value="PEBP_bact_arch"/>
    <property type="match status" value="1"/>
</dbReference>
<proteinExistence type="predicted"/>
<comment type="caution">
    <text evidence="1">The sequence shown here is derived from an EMBL/GenBank/DDBJ whole genome shotgun (WGS) entry which is preliminary data.</text>
</comment>
<dbReference type="Pfam" id="PF01161">
    <property type="entry name" value="PBP"/>
    <property type="match status" value="1"/>
</dbReference>
<dbReference type="NCBIfam" id="TIGR00481">
    <property type="entry name" value="YbhB/YbcL family Raf kinase inhibitor-like protein"/>
    <property type="match status" value="1"/>
</dbReference>
<accession>A0AAN9S9Y7</accession>
<dbReference type="InterPro" id="IPR008914">
    <property type="entry name" value="PEBP"/>
</dbReference>
<dbReference type="Gene3D" id="3.90.280.10">
    <property type="entry name" value="PEBP-like"/>
    <property type="match status" value="1"/>
</dbReference>
<evidence type="ECO:0000313" key="2">
    <source>
        <dbReference type="Proteomes" id="UP001386955"/>
    </source>
</evidence>
<evidence type="ECO:0000313" key="1">
    <source>
        <dbReference type="EMBL" id="KAK7390339.1"/>
    </source>
</evidence>
<dbReference type="AlphaFoldDB" id="A0AAN9S9Y7"/>
<dbReference type="PANTHER" id="PTHR30289:SF1">
    <property type="entry name" value="PEBP (PHOSPHATIDYLETHANOLAMINE-BINDING PROTEIN) FAMILY PROTEIN"/>
    <property type="match status" value="1"/>
</dbReference>
<protein>
    <submittedName>
        <fullName evidence="1">Uncharacterized protein</fullName>
    </submittedName>
</protein>
<keyword evidence="2" id="KW-1185">Reference proteome</keyword>
<dbReference type="InterPro" id="IPR005247">
    <property type="entry name" value="YbhB_YbcL/LppC-like"/>
</dbReference>
<organism evidence="1 2">
    <name type="scientific">Psophocarpus tetragonolobus</name>
    <name type="common">Winged bean</name>
    <name type="synonym">Dolichos tetragonolobus</name>
    <dbReference type="NCBI Taxonomy" id="3891"/>
    <lineage>
        <taxon>Eukaryota</taxon>
        <taxon>Viridiplantae</taxon>
        <taxon>Streptophyta</taxon>
        <taxon>Embryophyta</taxon>
        <taxon>Tracheophyta</taxon>
        <taxon>Spermatophyta</taxon>
        <taxon>Magnoliopsida</taxon>
        <taxon>eudicotyledons</taxon>
        <taxon>Gunneridae</taxon>
        <taxon>Pentapetalae</taxon>
        <taxon>rosids</taxon>
        <taxon>fabids</taxon>
        <taxon>Fabales</taxon>
        <taxon>Fabaceae</taxon>
        <taxon>Papilionoideae</taxon>
        <taxon>50 kb inversion clade</taxon>
        <taxon>NPAAA clade</taxon>
        <taxon>indigoferoid/millettioid clade</taxon>
        <taxon>Phaseoleae</taxon>
        <taxon>Psophocarpus</taxon>
    </lineage>
</organism>
<gene>
    <name evidence="1" type="ORF">VNO78_25642</name>
</gene>
<dbReference type="Proteomes" id="UP001386955">
    <property type="component" value="Unassembled WGS sequence"/>
</dbReference>
<dbReference type="InterPro" id="IPR036610">
    <property type="entry name" value="PEBP-like_sf"/>
</dbReference>
<reference evidence="1 2" key="1">
    <citation type="submission" date="2024-01" db="EMBL/GenBank/DDBJ databases">
        <title>The genomes of 5 underutilized Papilionoideae crops provide insights into root nodulation and disease resistanc.</title>
        <authorList>
            <person name="Jiang F."/>
        </authorList>
    </citation>
    <scope>NUCLEOTIDE SEQUENCE [LARGE SCALE GENOMIC DNA]</scope>
    <source>
        <strain evidence="1">DUOXIRENSHENG_FW03</strain>
        <tissue evidence="1">Leaves</tissue>
    </source>
</reference>
<sequence>MASTEFKLFSPSINNGKLPRYCTQEGLGSKWDISPALEWHNVPPKTKSMVLLVQDFDAVDPMGRVAPLAHWVVVNIDPVAVKGLPQGFSGKEEKVGVEYEKIEEGVNDWNVRLWRGPKVPNYGDRFEFKLFALDHDMHFDNQVTKSKLLDTIAGHVVGEAAFTATF</sequence>